<feature type="signal peptide" evidence="2">
    <location>
        <begin position="1"/>
        <end position="24"/>
    </location>
</feature>
<keyword evidence="1 2" id="KW-0732">Signal</keyword>
<sequence>MPSRRLALLSLLLACAGVTLNAHAQQALDSIQKAKTVRIGVPADMPPFGYKAGDGQLRGLDIDMAQLIGTKLGAKVELVTVTSGERVPALQQHRVDLVISTLGRNPDREKLIDFANDYSSFYLAVFGPKAQAIAGPADLRGKTIAVTRGSIEDQELTKVAPADATVQRHDDNAASLAAYIGGKAQLLAGGISVAAAAVQTNPGLEADAKFVLKDSRNFIGVGKGEEALRNRVNQIVDEAKSSGELLALGRKWFSRNGLNQK</sequence>
<accession>A0ABX2EA63</accession>
<dbReference type="Gene3D" id="3.40.190.10">
    <property type="entry name" value="Periplasmic binding protein-like II"/>
    <property type="match status" value="2"/>
</dbReference>
<dbReference type="EMBL" id="JABRWJ010000001">
    <property type="protein sequence ID" value="NRF65945.1"/>
    <property type="molecule type" value="Genomic_DNA"/>
</dbReference>
<dbReference type="SUPFAM" id="SSF53850">
    <property type="entry name" value="Periplasmic binding protein-like II"/>
    <property type="match status" value="1"/>
</dbReference>
<name>A0ABX2EA63_9BURK</name>
<evidence type="ECO:0000256" key="2">
    <source>
        <dbReference type="SAM" id="SignalP"/>
    </source>
</evidence>
<evidence type="ECO:0000313" key="4">
    <source>
        <dbReference type="EMBL" id="NRF65945.1"/>
    </source>
</evidence>
<organism evidence="4 5">
    <name type="scientific">Pseudaquabacterium terrae</name>
    <dbReference type="NCBI Taxonomy" id="2732868"/>
    <lineage>
        <taxon>Bacteria</taxon>
        <taxon>Pseudomonadati</taxon>
        <taxon>Pseudomonadota</taxon>
        <taxon>Betaproteobacteria</taxon>
        <taxon>Burkholderiales</taxon>
        <taxon>Sphaerotilaceae</taxon>
        <taxon>Pseudaquabacterium</taxon>
    </lineage>
</organism>
<feature type="domain" description="Solute-binding protein family 3/N-terminal" evidence="3">
    <location>
        <begin position="36"/>
        <end position="256"/>
    </location>
</feature>
<protein>
    <submittedName>
        <fullName evidence="4">Transporter substrate-binding domain-containing protein</fullName>
    </submittedName>
</protein>
<dbReference type="PANTHER" id="PTHR35936:SF37">
    <property type="entry name" value="AMINO ACID ABC TRANSPORTER SUBSTRATE-BINDING PROTEIN"/>
    <property type="match status" value="1"/>
</dbReference>
<reference evidence="4 5" key="1">
    <citation type="submission" date="2020-05" db="EMBL/GenBank/DDBJ databases">
        <title>Aquincola sp. isolate from soil.</title>
        <authorList>
            <person name="Han J."/>
            <person name="Kim D.-U."/>
        </authorList>
    </citation>
    <scope>NUCLEOTIDE SEQUENCE [LARGE SCALE GENOMIC DNA]</scope>
    <source>
        <strain evidence="4 5">S2</strain>
    </source>
</reference>
<evidence type="ECO:0000259" key="3">
    <source>
        <dbReference type="SMART" id="SM00062"/>
    </source>
</evidence>
<feature type="chain" id="PRO_5045657796" evidence="2">
    <location>
        <begin position="25"/>
        <end position="261"/>
    </location>
</feature>
<dbReference type="InterPro" id="IPR001638">
    <property type="entry name" value="Solute-binding_3/MltF_N"/>
</dbReference>
<keyword evidence="5" id="KW-1185">Reference proteome</keyword>
<proteinExistence type="predicted"/>
<dbReference type="SMART" id="SM00062">
    <property type="entry name" value="PBPb"/>
    <property type="match status" value="1"/>
</dbReference>
<dbReference type="Pfam" id="PF00497">
    <property type="entry name" value="SBP_bac_3"/>
    <property type="match status" value="1"/>
</dbReference>
<dbReference type="Proteomes" id="UP000737171">
    <property type="component" value="Unassembled WGS sequence"/>
</dbReference>
<dbReference type="PANTHER" id="PTHR35936">
    <property type="entry name" value="MEMBRANE-BOUND LYTIC MUREIN TRANSGLYCOSYLASE F"/>
    <property type="match status" value="1"/>
</dbReference>
<dbReference type="RefSeq" id="WP_173120437.1">
    <property type="nucleotide sequence ID" value="NZ_JABRWJ010000001.1"/>
</dbReference>
<gene>
    <name evidence="4" type="ORF">HLB44_02980</name>
</gene>
<comment type="caution">
    <text evidence="4">The sequence shown here is derived from an EMBL/GenBank/DDBJ whole genome shotgun (WGS) entry which is preliminary data.</text>
</comment>
<evidence type="ECO:0000313" key="5">
    <source>
        <dbReference type="Proteomes" id="UP000737171"/>
    </source>
</evidence>
<evidence type="ECO:0000256" key="1">
    <source>
        <dbReference type="ARBA" id="ARBA00022729"/>
    </source>
</evidence>